<dbReference type="Pfam" id="PF02492">
    <property type="entry name" value="cobW"/>
    <property type="match status" value="1"/>
</dbReference>
<keyword evidence="2" id="KW-0378">Hydrolase</keyword>
<keyword evidence="1" id="KW-0547">Nucleotide-binding</keyword>
<dbReference type="SMART" id="SM00833">
    <property type="entry name" value="CobW_C"/>
    <property type="match status" value="1"/>
</dbReference>
<evidence type="ECO:0000259" key="7">
    <source>
        <dbReference type="SMART" id="SM00833"/>
    </source>
</evidence>
<dbReference type="RefSeq" id="WP_184659782.1">
    <property type="nucleotide sequence ID" value="NZ_CP031518.1"/>
</dbReference>
<keyword evidence="3" id="KW-0143">Chaperone</keyword>
<dbReference type="PANTHER" id="PTHR13748">
    <property type="entry name" value="COBW-RELATED"/>
    <property type="match status" value="1"/>
</dbReference>
<comment type="similarity">
    <text evidence="4">Belongs to the SIMIBI class G3E GTPase family. ZNG1 subfamily.</text>
</comment>
<dbReference type="InterPro" id="IPR027417">
    <property type="entry name" value="P-loop_NTPase"/>
</dbReference>
<gene>
    <name evidence="8" type="ORF">HNP76_001857</name>
</gene>
<evidence type="ECO:0000256" key="1">
    <source>
        <dbReference type="ARBA" id="ARBA00022741"/>
    </source>
</evidence>
<dbReference type="AlphaFoldDB" id="A0A7W8GA21"/>
<dbReference type="SUPFAM" id="SSF90002">
    <property type="entry name" value="Hypothetical protein YjiA, C-terminal domain"/>
    <property type="match status" value="1"/>
</dbReference>
<dbReference type="EMBL" id="JACHFQ010000005">
    <property type="protein sequence ID" value="MBB5226484.1"/>
    <property type="molecule type" value="Genomic_DNA"/>
</dbReference>
<evidence type="ECO:0000256" key="4">
    <source>
        <dbReference type="ARBA" id="ARBA00034320"/>
    </source>
</evidence>
<sequence length="320" mass="35574">MKILVVSGFLGAGKTTFIKTLSNKIDKKIAVLENDYAAVNIDEDILKNQTDLSVWEQTEKCICCTGKSDFAMDILTISNTLNPDFLIVEPTGVGYLSKVIANIQKIEYEQISLLSPVTVVDPSAFANCIKNYGDLYRDHIKFAGTVVLSKCDLHLDSLALEETVSKIKELNPCANIIQTHYAYQGEEFWQGLFRKNLDGSVEIPPQSEDGLSEAELGTEFESLSIEDSEIPSAGRLVAFMENLIRSRYGKIVRIKGTVKCAGELLRVDFAGDKYFIEGAEESSRNCLVVIGKNLDFYSIKKRLENKKGEKIPGHGLQNLR</sequence>
<dbReference type="InterPro" id="IPR011629">
    <property type="entry name" value="CobW-like_C"/>
</dbReference>
<evidence type="ECO:0000256" key="2">
    <source>
        <dbReference type="ARBA" id="ARBA00022801"/>
    </source>
</evidence>
<dbReference type="Gene3D" id="3.30.1220.10">
    <property type="entry name" value="CobW-like, C-terminal domain"/>
    <property type="match status" value="1"/>
</dbReference>
<organism evidence="8 9">
    <name type="scientific">Treponema ruminis</name>
    <dbReference type="NCBI Taxonomy" id="744515"/>
    <lineage>
        <taxon>Bacteria</taxon>
        <taxon>Pseudomonadati</taxon>
        <taxon>Spirochaetota</taxon>
        <taxon>Spirochaetia</taxon>
        <taxon>Spirochaetales</taxon>
        <taxon>Treponemataceae</taxon>
        <taxon>Treponema</taxon>
    </lineage>
</organism>
<reference evidence="8 9" key="1">
    <citation type="submission" date="2020-08" db="EMBL/GenBank/DDBJ databases">
        <title>Genomic Encyclopedia of Type Strains, Phase IV (KMG-IV): sequencing the most valuable type-strain genomes for metagenomic binning, comparative biology and taxonomic classification.</title>
        <authorList>
            <person name="Goeker M."/>
        </authorList>
    </citation>
    <scope>NUCLEOTIDE SEQUENCE [LARGE SCALE GENOMIC DNA]</scope>
    <source>
        <strain evidence="8 9">DSM 103462</strain>
    </source>
</reference>
<comment type="caution">
    <text evidence="8">The sequence shown here is derived from an EMBL/GenBank/DDBJ whole genome shotgun (WGS) entry which is preliminary data.</text>
</comment>
<comment type="function">
    <text evidence="5">Zinc chaperone that directly transfers zinc cofactor to target proteins, thereby activating them. Zinc is transferred from the CXCC motif in the GTPase domain to the zinc binding site in target proteins in a process requiring GTP hydrolysis.</text>
</comment>
<comment type="catalytic activity">
    <reaction evidence="6">
        <text>GTP + H2O = GDP + phosphate + H(+)</text>
        <dbReference type="Rhea" id="RHEA:19669"/>
        <dbReference type="ChEBI" id="CHEBI:15377"/>
        <dbReference type="ChEBI" id="CHEBI:15378"/>
        <dbReference type="ChEBI" id="CHEBI:37565"/>
        <dbReference type="ChEBI" id="CHEBI:43474"/>
        <dbReference type="ChEBI" id="CHEBI:58189"/>
    </reaction>
    <physiologicalReaction direction="left-to-right" evidence="6">
        <dbReference type="Rhea" id="RHEA:19670"/>
    </physiologicalReaction>
</comment>
<dbReference type="Pfam" id="PF07683">
    <property type="entry name" value="CobW_C"/>
    <property type="match status" value="1"/>
</dbReference>
<evidence type="ECO:0000256" key="6">
    <source>
        <dbReference type="ARBA" id="ARBA00049117"/>
    </source>
</evidence>
<dbReference type="InterPro" id="IPR036627">
    <property type="entry name" value="CobW-likC_sf"/>
</dbReference>
<feature type="domain" description="CobW C-terminal" evidence="7">
    <location>
        <begin position="220"/>
        <end position="307"/>
    </location>
</feature>
<accession>A0A7W8GA21</accession>
<dbReference type="Gene3D" id="3.40.50.300">
    <property type="entry name" value="P-loop containing nucleotide triphosphate hydrolases"/>
    <property type="match status" value="1"/>
</dbReference>
<evidence type="ECO:0000256" key="5">
    <source>
        <dbReference type="ARBA" id="ARBA00045658"/>
    </source>
</evidence>
<name>A0A7W8GA21_9SPIR</name>
<proteinExistence type="inferred from homology"/>
<evidence type="ECO:0000313" key="9">
    <source>
        <dbReference type="Proteomes" id="UP000518887"/>
    </source>
</evidence>
<dbReference type="GO" id="GO:0016787">
    <property type="term" value="F:hydrolase activity"/>
    <property type="evidence" value="ECO:0007669"/>
    <property type="project" value="UniProtKB-KW"/>
</dbReference>
<dbReference type="PANTHER" id="PTHR13748:SF62">
    <property type="entry name" value="COBW DOMAIN-CONTAINING PROTEIN"/>
    <property type="match status" value="1"/>
</dbReference>
<protein>
    <submittedName>
        <fullName evidence="8">G3E family GTPase</fullName>
    </submittedName>
</protein>
<keyword evidence="9" id="KW-1185">Reference proteome</keyword>
<dbReference type="InterPro" id="IPR003495">
    <property type="entry name" value="CobW/HypB/UreG_nucleotide-bd"/>
</dbReference>
<dbReference type="InterPro" id="IPR051316">
    <property type="entry name" value="Zinc-reg_GTPase_activator"/>
</dbReference>
<evidence type="ECO:0000256" key="3">
    <source>
        <dbReference type="ARBA" id="ARBA00023186"/>
    </source>
</evidence>
<dbReference type="SUPFAM" id="SSF52540">
    <property type="entry name" value="P-loop containing nucleoside triphosphate hydrolases"/>
    <property type="match status" value="1"/>
</dbReference>
<evidence type="ECO:0000313" key="8">
    <source>
        <dbReference type="EMBL" id="MBB5226484.1"/>
    </source>
</evidence>
<dbReference type="Proteomes" id="UP000518887">
    <property type="component" value="Unassembled WGS sequence"/>
</dbReference>
<dbReference type="GO" id="GO:0005737">
    <property type="term" value="C:cytoplasm"/>
    <property type="evidence" value="ECO:0007669"/>
    <property type="project" value="TreeGrafter"/>
</dbReference>
<dbReference type="GO" id="GO:0000166">
    <property type="term" value="F:nucleotide binding"/>
    <property type="evidence" value="ECO:0007669"/>
    <property type="project" value="UniProtKB-KW"/>
</dbReference>